<accession>F5XK33</accession>
<dbReference type="Pfam" id="PF08281">
    <property type="entry name" value="Sigma70_r4_2"/>
    <property type="match status" value="1"/>
</dbReference>
<feature type="domain" description="RNA polymerase sigma factor 70 region 4 type 2" evidence="6">
    <location>
        <begin position="122"/>
        <end position="173"/>
    </location>
</feature>
<organism evidence="8 9">
    <name type="scientific">Microlunatus phosphovorus (strain ATCC 700054 / DSM 10555 / JCM 9379 / NBRC 101784 / NCIMB 13414 / VKM Ac-1990 / NM-1)</name>
    <dbReference type="NCBI Taxonomy" id="1032480"/>
    <lineage>
        <taxon>Bacteria</taxon>
        <taxon>Bacillati</taxon>
        <taxon>Actinomycetota</taxon>
        <taxon>Actinomycetes</taxon>
        <taxon>Propionibacteriales</taxon>
        <taxon>Propionibacteriaceae</taxon>
        <taxon>Microlunatus</taxon>
    </lineage>
</organism>
<dbReference type="InterPro" id="IPR036388">
    <property type="entry name" value="WH-like_DNA-bd_sf"/>
</dbReference>
<dbReference type="KEGG" id="mph:MLP_05150"/>
<keyword evidence="3" id="KW-0731">Sigma factor</keyword>
<dbReference type="InterPro" id="IPR013249">
    <property type="entry name" value="RNA_pol_sigma70_r4_t2"/>
</dbReference>
<dbReference type="Proteomes" id="UP000007947">
    <property type="component" value="Chromosome"/>
</dbReference>
<keyword evidence="4" id="KW-0804">Transcription</keyword>
<name>F5XK33_MICPN</name>
<dbReference type="PANTHER" id="PTHR47756">
    <property type="entry name" value="BLL6612 PROTEIN-RELATED"/>
    <property type="match status" value="1"/>
</dbReference>
<evidence type="ECO:0000313" key="8">
    <source>
        <dbReference type="EMBL" id="BAK33529.1"/>
    </source>
</evidence>
<dbReference type="AlphaFoldDB" id="F5XK33"/>
<dbReference type="Pfam" id="PF20239">
    <property type="entry name" value="DUF6596"/>
    <property type="match status" value="1"/>
</dbReference>
<proteinExistence type="inferred from homology"/>
<dbReference type="STRING" id="1032480.MLP_05150"/>
<dbReference type="Pfam" id="PF04542">
    <property type="entry name" value="Sigma70_r2"/>
    <property type="match status" value="1"/>
</dbReference>
<dbReference type="SUPFAM" id="SSF88946">
    <property type="entry name" value="Sigma2 domain of RNA polymerase sigma factors"/>
    <property type="match status" value="1"/>
</dbReference>
<dbReference type="eggNOG" id="COG4941">
    <property type="taxonomic scope" value="Bacteria"/>
</dbReference>
<sequence>MAATTSSAPSSTSADHEKLWRTSAPQVLAALVRHYGDFDAAEDAVQEALLAASQQWPSDGVPDNPKAWLIRVASRRLIDQKRSERSRAERERLVTRRTPDDELVDAGVDRGRRPFDDSVIVLLQCCHPDLSLPSQIALTLRAVGGLSTGQIAHAFLVPEATIAQRISRAKARLRQLDAPFAPPLPHELPGRVNAVAQVLYLIFTEGHLSTVGGLLYDMSLSEEAIRLTRWLHRRLPRADEITGLLALMLLTDARRAARLAPDGSLIPLAEQDRARWDRRRVTEGIALIESVLATGPVGPYQLQAAIAAVHAEAVRAEDTDWTQIEVLYRMLAELAPSPVLTLNHAVAVAMVRGPEAGLAMIEPLANDKALRRSHRLPAVRAHLLDLAGRASEAQVEYAAAARLATSIPEQRYLGARATGWASRPSA</sequence>
<protein>
    <submittedName>
        <fullName evidence="8">Putative RNA polymerase ECF subfamily sigma factor</fullName>
    </submittedName>
</protein>
<keyword evidence="9" id="KW-1185">Reference proteome</keyword>
<dbReference type="Gene3D" id="1.10.10.10">
    <property type="entry name" value="Winged helix-like DNA-binding domain superfamily/Winged helix DNA-binding domain"/>
    <property type="match status" value="1"/>
</dbReference>
<dbReference type="InterPro" id="IPR013324">
    <property type="entry name" value="RNA_pol_sigma_r3/r4-like"/>
</dbReference>
<evidence type="ECO:0000256" key="2">
    <source>
        <dbReference type="ARBA" id="ARBA00023015"/>
    </source>
</evidence>
<feature type="domain" description="RNA polymerase sigma-70 region 2" evidence="5">
    <location>
        <begin position="20"/>
        <end position="86"/>
    </location>
</feature>
<dbReference type="HOGENOM" id="CLU_035311_1_1_11"/>
<feature type="domain" description="DUF6596" evidence="7">
    <location>
        <begin position="191"/>
        <end position="290"/>
    </location>
</feature>
<dbReference type="EMBL" id="AP012204">
    <property type="protein sequence ID" value="BAK33529.1"/>
    <property type="molecule type" value="Genomic_DNA"/>
</dbReference>
<keyword evidence="2" id="KW-0805">Transcription regulation</keyword>
<evidence type="ECO:0000259" key="5">
    <source>
        <dbReference type="Pfam" id="PF04542"/>
    </source>
</evidence>
<dbReference type="PANTHER" id="PTHR47756:SF2">
    <property type="entry name" value="BLL6612 PROTEIN"/>
    <property type="match status" value="1"/>
</dbReference>
<evidence type="ECO:0000313" key="9">
    <source>
        <dbReference type="Proteomes" id="UP000007947"/>
    </source>
</evidence>
<dbReference type="Gene3D" id="1.10.1740.10">
    <property type="match status" value="1"/>
</dbReference>
<dbReference type="RefSeq" id="WP_013861418.1">
    <property type="nucleotide sequence ID" value="NC_015635.1"/>
</dbReference>
<dbReference type="InterPro" id="IPR007627">
    <property type="entry name" value="RNA_pol_sigma70_r2"/>
</dbReference>
<dbReference type="InterPro" id="IPR046531">
    <property type="entry name" value="DUF6596"/>
</dbReference>
<evidence type="ECO:0000259" key="7">
    <source>
        <dbReference type="Pfam" id="PF20239"/>
    </source>
</evidence>
<evidence type="ECO:0000259" key="6">
    <source>
        <dbReference type="Pfam" id="PF08281"/>
    </source>
</evidence>
<dbReference type="GO" id="GO:0016987">
    <property type="term" value="F:sigma factor activity"/>
    <property type="evidence" value="ECO:0007669"/>
    <property type="project" value="UniProtKB-KW"/>
</dbReference>
<dbReference type="SUPFAM" id="SSF88659">
    <property type="entry name" value="Sigma3 and sigma4 domains of RNA polymerase sigma factors"/>
    <property type="match status" value="1"/>
</dbReference>
<gene>
    <name evidence="8" type="ordered locus">MLP_05150</name>
</gene>
<reference evidence="8 9" key="1">
    <citation type="submission" date="2011-05" db="EMBL/GenBank/DDBJ databases">
        <title>Whole genome sequence of Microlunatus phosphovorus NM-1.</title>
        <authorList>
            <person name="Hosoyama A."/>
            <person name="Sasaki K."/>
            <person name="Harada T."/>
            <person name="Igarashi R."/>
            <person name="Kawakoshi A."/>
            <person name="Sasagawa M."/>
            <person name="Fukada J."/>
            <person name="Nakamura S."/>
            <person name="Katano Y."/>
            <person name="Hanada S."/>
            <person name="Kamagata Y."/>
            <person name="Nakamura N."/>
            <person name="Yamazaki S."/>
            <person name="Fujita N."/>
        </authorList>
    </citation>
    <scope>NUCLEOTIDE SEQUENCE [LARGE SCALE GENOMIC DNA]</scope>
    <source>
        <strain evidence="9">ATCC 700054 / DSM 10555 / JCM 9379 / NBRC 101784 / NCIMB 13414 / VKM Ac-1990 / NM-1</strain>
    </source>
</reference>
<dbReference type="GO" id="GO:0006352">
    <property type="term" value="P:DNA-templated transcription initiation"/>
    <property type="evidence" value="ECO:0007669"/>
    <property type="project" value="InterPro"/>
</dbReference>
<evidence type="ECO:0000256" key="3">
    <source>
        <dbReference type="ARBA" id="ARBA00023082"/>
    </source>
</evidence>
<comment type="similarity">
    <text evidence="1">Belongs to the sigma-70 factor family. ECF subfamily.</text>
</comment>
<evidence type="ECO:0000256" key="4">
    <source>
        <dbReference type="ARBA" id="ARBA00023163"/>
    </source>
</evidence>
<dbReference type="InterPro" id="IPR013325">
    <property type="entry name" value="RNA_pol_sigma_r2"/>
</dbReference>
<evidence type="ECO:0000256" key="1">
    <source>
        <dbReference type="ARBA" id="ARBA00010641"/>
    </source>
</evidence>
<dbReference type="GO" id="GO:0003677">
    <property type="term" value="F:DNA binding"/>
    <property type="evidence" value="ECO:0007669"/>
    <property type="project" value="InterPro"/>
</dbReference>